<dbReference type="CDD" id="cd00534">
    <property type="entry name" value="DHNA_DHNTPE"/>
    <property type="match status" value="1"/>
</dbReference>
<evidence type="ECO:0000256" key="5">
    <source>
        <dbReference type="ARBA" id="ARBA00023239"/>
    </source>
</evidence>
<organism evidence="11">
    <name type="scientific">Lotus japonicus</name>
    <name type="common">Lotus corniculatus var. japonicus</name>
    <dbReference type="NCBI Taxonomy" id="34305"/>
    <lineage>
        <taxon>Eukaryota</taxon>
        <taxon>Viridiplantae</taxon>
        <taxon>Streptophyta</taxon>
        <taxon>Embryophyta</taxon>
        <taxon>Tracheophyta</taxon>
        <taxon>Spermatophyta</taxon>
        <taxon>Magnoliopsida</taxon>
        <taxon>eudicotyledons</taxon>
        <taxon>Gunneridae</taxon>
        <taxon>Pentapetalae</taxon>
        <taxon>rosids</taxon>
        <taxon>fabids</taxon>
        <taxon>Fabales</taxon>
        <taxon>Fabaceae</taxon>
        <taxon>Papilionoideae</taxon>
        <taxon>50 kb inversion clade</taxon>
        <taxon>NPAAA clade</taxon>
        <taxon>Hologalegina</taxon>
        <taxon>robinioid clade</taxon>
        <taxon>Loteae</taxon>
        <taxon>Lotus</taxon>
    </lineage>
</organism>
<accession>I3SC22</accession>
<evidence type="ECO:0000259" key="10">
    <source>
        <dbReference type="SMART" id="SM00905"/>
    </source>
</evidence>
<evidence type="ECO:0000256" key="4">
    <source>
        <dbReference type="ARBA" id="ARBA00022909"/>
    </source>
</evidence>
<dbReference type="UniPathway" id="UPA00077">
    <property type="reaction ID" value="UER00154"/>
</dbReference>
<keyword evidence="4 8" id="KW-0289">Folate biosynthesis</keyword>
<dbReference type="OMA" id="GHCGITA"/>
<dbReference type="EMBL" id="BT138019">
    <property type="protein sequence ID" value="AFK37814.1"/>
    <property type="molecule type" value="mRNA"/>
</dbReference>
<evidence type="ECO:0000313" key="11">
    <source>
        <dbReference type="EMBL" id="AFK37814.1"/>
    </source>
</evidence>
<dbReference type="KEGG" id="lja:130726950"/>
<evidence type="ECO:0000256" key="7">
    <source>
        <dbReference type="ARBA" id="ARBA00063311"/>
    </source>
</evidence>
<dbReference type="GO" id="GO:0004150">
    <property type="term" value="F:dihydroneopterin aldolase activity"/>
    <property type="evidence" value="ECO:0007669"/>
    <property type="project" value="UniProtKB-UniRule"/>
</dbReference>
<comment type="similarity">
    <text evidence="3 8">Belongs to the DHNA family.</text>
</comment>
<comment type="function">
    <text evidence="6">Catalyzes the conversion of 7,8-dihydroneopterin into 6-hydroxymethyl-7,8-dihydropterin, a biosynthetic precursor of the vitamin tetrahydrofolate. Can use L-threo-dihydroneopterin and D-erythro-dihydroneopterin as substrates for the formation of 6-hydroxymethyldihydropterin, but it can also catalyze the epimerization of carbon 2' of dihydroneopterin and dihydromonapterin.</text>
</comment>
<feature type="signal peptide" evidence="9">
    <location>
        <begin position="1"/>
        <end position="23"/>
    </location>
</feature>
<feature type="domain" description="Dihydroneopterin aldolase/epimerase" evidence="10">
    <location>
        <begin position="43"/>
        <end position="156"/>
    </location>
</feature>
<dbReference type="Pfam" id="PF02152">
    <property type="entry name" value="FolB"/>
    <property type="match status" value="1"/>
</dbReference>
<protein>
    <recommendedName>
        <fullName evidence="8">7,8-dihydroneopterin aldolase</fullName>
        <ecNumber evidence="8">4.1.2.25</ecNumber>
    </recommendedName>
</protein>
<evidence type="ECO:0000256" key="1">
    <source>
        <dbReference type="ARBA" id="ARBA00001353"/>
    </source>
</evidence>
<dbReference type="SUPFAM" id="SSF55620">
    <property type="entry name" value="Tetrahydrobiopterin biosynthesis enzymes-like"/>
    <property type="match status" value="1"/>
</dbReference>
<dbReference type="InterPro" id="IPR006156">
    <property type="entry name" value="Dihydroneopterin_aldolase"/>
</dbReference>
<dbReference type="Gene3D" id="3.30.1130.10">
    <property type="match status" value="1"/>
</dbReference>
<dbReference type="FunFam" id="3.30.1130.10:FF:000003">
    <property type="entry name" value="7,8-dihydroneopterin aldolase"/>
    <property type="match status" value="1"/>
</dbReference>
<evidence type="ECO:0000256" key="6">
    <source>
        <dbReference type="ARBA" id="ARBA00055579"/>
    </source>
</evidence>
<reference evidence="11" key="1">
    <citation type="submission" date="2012-05" db="EMBL/GenBank/DDBJ databases">
        <authorList>
            <person name="Krishnakumar V."/>
            <person name="Cheung F."/>
            <person name="Xiao Y."/>
            <person name="Chan A."/>
            <person name="Moskal W.A."/>
            <person name="Town C.D."/>
        </authorList>
    </citation>
    <scope>NUCLEOTIDE SEQUENCE</scope>
</reference>
<evidence type="ECO:0000256" key="9">
    <source>
        <dbReference type="SAM" id="SignalP"/>
    </source>
</evidence>
<name>I3SC22_LOTJA</name>
<dbReference type="EC" id="4.1.2.25" evidence="8"/>
<dbReference type="GO" id="GO:0005737">
    <property type="term" value="C:cytoplasm"/>
    <property type="evidence" value="ECO:0007669"/>
    <property type="project" value="TreeGrafter"/>
</dbReference>
<keyword evidence="5 8" id="KW-0456">Lyase</keyword>
<dbReference type="NCBIfam" id="TIGR00525">
    <property type="entry name" value="folB"/>
    <property type="match status" value="1"/>
</dbReference>
<dbReference type="RefSeq" id="XP_057434250.1">
    <property type="nucleotide sequence ID" value="XM_057578267.1"/>
</dbReference>
<dbReference type="GeneID" id="130726950"/>
<dbReference type="InterPro" id="IPR006157">
    <property type="entry name" value="FolB_dom"/>
</dbReference>
<dbReference type="RefSeq" id="XP_057434251.1">
    <property type="nucleotide sequence ID" value="XM_057578268.1"/>
</dbReference>
<evidence type="ECO:0000256" key="8">
    <source>
        <dbReference type="RuleBase" id="RU362079"/>
    </source>
</evidence>
<sequence length="163" mass="18155">MASSKSQCLGLGVFVILFSQVFSHTLAQAEATNPAEVEYSDKLILRGFTFYGFHGYAEEERKLGQKFLVDIDAWVDLKPAGKSGNTSDAVDYLKIYKVAKEVLEGPAFNILEHVVEKIATTVLTNHKKISAVRVKVVEPNVAIQDPIKYIGVEILRRRSDLLE</sequence>
<comment type="function">
    <text evidence="8">Catalyzes the conversion of 7,8-dihydroneopterin to 6-hydroxymethyl-7,8-dihydropterin.</text>
</comment>
<dbReference type="SMART" id="SM00905">
    <property type="entry name" value="FolB"/>
    <property type="match status" value="1"/>
</dbReference>
<comment type="catalytic activity">
    <reaction evidence="1 8">
        <text>7,8-dihydroneopterin = 6-hydroxymethyl-7,8-dihydropterin + glycolaldehyde</text>
        <dbReference type="Rhea" id="RHEA:10540"/>
        <dbReference type="ChEBI" id="CHEBI:17001"/>
        <dbReference type="ChEBI" id="CHEBI:17071"/>
        <dbReference type="ChEBI" id="CHEBI:44841"/>
        <dbReference type="EC" id="4.1.2.25"/>
    </reaction>
</comment>
<comment type="subunit">
    <text evidence="7">Homooctamer. Forms a hollow cylinder assembled from two ring-shaped tetramers.</text>
</comment>
<proteinExistence type="evidence at transcript level"/>
<dbReference type="GO" id="GO:0046656">
    <property type="term" value="P:folic acid biosynthetic process"/>
    <property type="evidence" value="ECO:0007669"/>
    <property type="project" value="UniProtKB-UniRule"/>
</dbReference>
<evidence type="ECO:0000256" key="2">
    <source>
        <dbReference type="ARBA" id="ARBA00005013"/>
    </source>
</evidence>
<dbReference type="InterPro" id="IPR043133">
    <property type="entry name" value="GTP-CH-I_C/QueF"/>
</dbReference>
<dbReference type="GO" id="GO:0046654">
    <property type="term" value="P:tetrahydrofolate biosynthetic process"/>
    <property type="evidence" value="ECO:0007669"/>
    <property type="project" value="UniProtKB-UniRule"/>
</dbReference>
<evidence type="ECO:0000256" key="3">
    <source>
        <dbReference type="ARBA" id="ARBA00005708"/>
    </source>
</evidence>
<dbReference type="PANTHER" id="PTHR42844:SF1">
    <property type="entry name" value="DIHYDRONEOPTERIN ALDOLASE 1-RELATED"/>
    <property type="match status" value="1"/>
</dbReference>
<dbReference type="AlphaFoldDB" id="I3SC22"/>
<dbReference type="NCBIfam" id="TIGR00526">
    <property type="entry name" value="folB_dom"/>
    <property type="match status" value="1"/>
</dbReference>
<comment type="pathway">
    <text evidence="2 8">Cofactor biosynthesis; tetrahydrofolate biosynthesis; 2-amino-4-hydroxy-6-hydroxymethyl-7,8-dihydropteridine diphosphate from 7,8-dihydroneopterin triphosphate: step 3/4.</text>
</comment>
<dbReference type="OrthoDB" id="1863886at2759"/>
<dbReference type="PANTHER" id="PTHR42844">
    <property type="entry name" value="DIHYDRONEOPTERIN ALDOLASE 1-RELATED"/>
    <property type="match status" value="1"/>
</dbReference>
<keyword evidence="9" id="KW-0732">Signal</keyword>
<feature type="chain" id="PRO_5003678730" description="7,8-dihydroneopterin aldolase" evidence="9">
    <location>
        <begin position="24"/>
        <end position="163"/>
    </location>
</feature>